<dbReference type="RefSeq" id="WP_208847820.1">
    <property type="nucleotide sequence ID" value="NZ_JAGGDJ010000006.1"/>
</dbReference>
<comment type="caution">
    <text evidence="2">The sequence shown here is derived from an EMBL/GenBank/DDBJ whole genome shotgun (WGS) entry which is preliminary data.</text>
</comment>
<feature type="chain" id="PRO_5045954457" evidence="1">
    <location>
        <begin position="30"/>
        <end position="306"/>
    </location>
</feature>
<feature type="signal peptide" evidence="1">
    <location>
        <begin position="1"/>
        <end position="29"/>
    </location>
</feature>
<dbReference type="Proteomes" id="UP000670947">
    <property type="component" value="Unassembled WGS sequence"/>
</dbReference>
<dbReference type="EMBL" id="JAGGDJ010000006">
    <property type="protein sequence ID" value="MBO7744888.1"/>
    <property type="molecule type" value="Genomic_DNA"/>
</dbReference>
<sequence length="306" mass="32884">MNKWTAMFAAVLAAMLALGAGFPGRAASAAPTASAASAPAESALRQHVRTWTDALSKQPAFRSWTSAERTIAPLGPGTHGWLVTFAAAGKPVGYMIVNATPEGGYRLGEYGVGAHPAFYPVTLYNALIRQGLVGSYAEIAKKPLRLERLYLSPVLAAWKWSASGGETYYLDAWTGEAMPVDDAAWQKQSKRTPGAITTAGSSGAPELSKLTAVRSNRAFDPFERMPWLTSSPLSAKQVQGLAGMLDKLQQIRYTAELFNASVLQVLPAVGYHGWNGGPLYVAFDQAFPGTRYVPVDALDREGHFYR</sequence>
<proteinExistence type="predicted"/>
<reference evidence="2 3" key="1">
    <citation type="submission" date="2021-03" db="EMBL/GenBank/DDBJ databases">
        <title>Paenibacillus artemisicola MWE-103 whole genome sequence.</title>
        <authorList>
            <person name="Ham Y.J."/>
        </authorList>
    </citation>
    <scope>NUCLEOTIDE SEQUENCE [LARGE SCALE GENOMIC DNA]</scope>
    <source>
        <strain evidence="2 3">MWE-103</strain>
    </source>
</reference>
<organism evidence="2 3">
    <name type="scientific">Paenibacillus artemisiicola</name>
    <dbReference type="NCBI Taxonomy" id="1172618"/>
    <lineage>
        <taxon>Bacteria</taxon>
        <taxon>Bacillati</taxon>
        <taxon>Bacillota</taxon>
        <taxon>Bacilli</taxon>
        <taxon>Bacillales</taxon>
        <taxon>Paenibacillaceae</taxon>
        <taxon>Paenibacillus</taxon>
    </lineage>
</organism>
<gene>
    <name evidence="2" type="ORF">I8J29_11830</name>
</gene>
<name>A0ABS3W9B2_9BACL</name>
<evidence type="ECO:0000256" key="1">
    <source>
        <dbReference type="SAM" id="SignalP"/>
    </source>
</evidence>
<evidence type="ECO:0000313" key="3">
    <source>
        <dbReference type="Proteomes" id="UP000670947"/>
    </source>
</evidence>
<keyword evidence="1" id="KW-0732">Signal</keyword>
<accession>A0ABS3W9B2</accession>
<evidence type="ECO:0000313" key="2">
    <source>
        <dbReference type="EMBL" id="MBO7744888.1"/>
    </source>
</evidence>
<keyword evidence="3" id="KW-1185">Reference proteome</keyword>
<protein>
    <submittedName>
        <fullName evidence="2">Uncharacterized protein</fullName>
    </submittedName>
</protein>